<gene>
    <name evidence="2" type="ORF">GCM10009665_12180</name>
</gene>
<evidence type="ECO:0000313" key="2">
    <source>
        <dbReference type="EMBL" id="GAA1223460.1"/>
    </source>
</evidence>
<evidence type="ECO:0008006" key="4">
    <source>
        <dbReference type="Google" id="ProtNLM"/>
    </source>
</evidence>
<reference evidence="2 3" key="1">
    <citation type="journal article" date="2019" name="Int. J. Syst. Evol. Microbiol.">
        <title>The Global Catalogue of Microorganisms (GCM) 10K type strain sequencing project: providing services to taxonomists for standard genome sequencing and annotation.</title>
        <authorList>
            <consortium name="The Broad Institute Genomics Platform"/>
            <consortium name="The Broad Institute Genome Sequencing Center for Infectious Disease"/>
            <person name="Wu L."/>
            <person name="Ma J."/>
        </authorList>
    </citation>
    <scope>NUCLEOTIDE SEQUENCE [LARGE SCALE GENOMIC DNA]</scope>
    <source>
        <strain evidence="2 3">JCM 13004</strain>
    </source>
</reference>
<comment type="caution">
    <text evidence="2">The sequence shown here is derived from an EMBL/GenBank/DDBJ whole genome shotgun (WGS) entry which is preliminary data.</text>
</comment>
<dbReference type="Proteomes" id="UP001500037">
    <property type="component" value="Unassembled WGS sequence"/>
</dbReference>
<evidence type="ECO:0000256" key="1">
    <source>
        <dbReference type="SAM" id="Phobius"/>
    </source>
</evidence>
<keyword evidence="1" id="KW-1133">Transmembrane helix</keyword>
<protein>
    <recommendedName>
        <fullName evidence="4">DUF4267 domain-containing protein</fullName>
    </recommendedName>
</protein>
<sequence length="124" mass="12307">MSAVLTTTQVLTAANALGALLSGVSAAVGLARPRLALPAGESPTRGTDDLVLAYAARAVPLALLTLIALAVADRGALVALLVVGGLAQVADARIGFTRRITGMTVTAGALAALHLLSAAWFAAH</sequence>
<feature type="transmembrane region" description="Helical" evidence="1">
    <location>
        <begin position="50"/>
        <end position="70"/>
    </location>
</feature>
<keyword evidence="1" id="KW-0812">Transmembrane</keyword>
<feature type="transmembrane region" description="Helical" evidence="1">
    <location>
        <begin position="102"/>
        <end position="123"/>
    </location>
</feature>
<accession>A0ABN1VWE7</accession>
<evidence type="ECO:0000313" key="3">
    <source>
        <dbReference type="Proteomes" id="UP001500037"/>
    </source>
</evidence>
<dbReference type="RefSeq" id="WP_344440077.1">
    <property type="nucleotide sequence ID" value="NZ_BAAALF010000012.1"/>
</dbReference>
<keyword evidence="3" id="KW-1185">Reference proteome</keyword>
<organism evidence="2 3">
    <name type="scientific">Kitasatospora nipponensis</name>
    <dbReference type="NCBI Taxonomy" id="258049"/>
    <lineage>
        <taxon>Bacteria</taxon>
        <taxon>Bacillati</taxon>
        <taxon>Actinomycetota</taxon>
        <taxon>Actinomycetes</taxon>
        <taxon>Kitasatosporales</taxon>
        <taxon>Streptomycetaceae</taxon>
        <taxon>Kitasatospora</taxon>
    </lineage>
</organism>
<keyword evidence="1" id="KW-0472">Membrane</keyword>
<proteinExistence type="predicted"/>
<name>A0ABN1VWE7_9ACTN</name>
<dbReference type="EMBL" id="BAAALF010000012">
    <property type="protein sequence ID" value="GAA1223460.1"/>
    <property type="molecule type" value="Genomic_DNA"/>
</dbReference>